<reference evidence="15 16" key="1">
    <citation type="journal article" date="2007" name="Science">
        <title>The Chlamydomonas genome reveals the evolution of key animal and plant functions.</title>
        <authorList>
            <person name="Merchant S.S."/>
            <person name="Prochnik S.E."/>
            <person name="Vallon O."/>
            <person name="Harris E.H."/>
            <person name="Karpowicz S.J."/>
            <person name="Witman G.B."/>
            <person name="Terry A."/>
            <person name="Salamov A."/>
            <person name="Fritz-Laylin L.K."/>
            <person name="Marechal-Drouard L."/>
            <person name="Marshall W.F."/>
            <person name="Qu L.H."/>
            <person name="Nelson D.R."/>
            <person name="Sanderfoot A.A."/>
            <person name="Spalding M.H."/>
            <person name="Kapitonov V.V."/>
            <person name="Ren Q."/>
            <person name="Ferris P."/>
            <person name="Lindquist E."/>
            <person name="Shapiro H."/>
            <person name="Lucas S.M."/>
            <person name="Grimwood J."/>
            <person name="Schmutz J."/>
            <person name="Cardol P."/>
            <person name="Cerutti H."/>
            <person name="Chanfreau G."/>
            <person name="Chen C.L."/>
            <person name="Cognat V."/>
            <person name="Croft M.T."/>
            <person name="Dent R."/>
            <person name="Dutcher S."/>
            <person name="Fernandez E."/>
            <person name="Fukuzawa H."/>
            <person name="Gonzalez-Ballester D."/>
            <person name="Gonzalez-Halphen D."/>
            <person name="Hallmann A."/>
            <person name="Hanikenne M."/>
            <person name="Hippler M."/>
            <person name="Inwood W."/>
            <person name="Jabbari K."/>
            <person name="Kalanon M."/>
            <person name="Kuras R."/>
            <person name="Lefebvre P.A."/>
            <person name="Lemaire S.D."/>
            <person name="Lobanov A.V."/>
            <person name="Lohr M."/>
            <person name="Manuell A."/>
            <person name="Meier I."/>
            <person name="Mets L."/>
            <person name="Mittag M."/>
            <person name="Mittelmeier T."/>
            <person name="Moroney J.V."/>
            <person name="Moseley J."/>
            <person name="Napoli C."/>
            <person name="Nedelcu A.M."/>
            <person name="Niyogi K."/>
            <person name="Novoselov S.V."/>
            <person name="Paulsen I.T."/>
            <person name="Pazour G."/>
            <person name="Purton S."/>
            <person name="Ral J.P."/>
            <person name="Riano-Pachon D.M."/>
            <person name="Riekhof W."/>
            <person name="Rymarquis L."/>
            <person name="Schroda M."/>
            <person name="Stern D."/>
            <person name="Umen J."/>
            <person name="Willows R."/>
            <person name="Wilson N."/>
            <person name="Zimmer S.L."/>
            <person name="Allmer J."/>
            <person name="Balk J."/>
            <person name="Bisova K."/>
            <person name="Chen C.J."/>
            <person name="Elias M."/>
            <person name="Gendler K."/>
            <person name="Hauser C."/>
            <person name="Lamb M.R."/>
            <person name="Ledford H."/>
            <person name="Long J.C."/>
            <person name="Minagawa J."/>
            <person name="Page M.D."/>
            <person name="Pan J."/>
            <person name="Pootakham W."/>
            <person name="Roje S."/>
            <person name="Rose A."/>
            <person name="Stahlberg E."/>
            <person name="Terauchi A.M."/>
            <person name="Yang P."/>
            <person name="Ball S."/>
            <person name="Bowler C."/>
            <person name="Dieckmann C.L."/>
            <person name="Gladyshev V.N."/>
            <person name="Green P."/>
            <person name="Jorgensen R."/>
            <person name="Mayfield S."/>
            <person name="Mueller-Roeber B."/>
            <person name="Rajamani S."/>
            <person name="Sayre R.T."/>
            <person name="Brokstein P."/>
            <person name="Dubchak I."/>
            <person name="Goodstein D."/>
            <person name="Hornick L."/>
            <person name="Huang Y.W."/>
            <person name="Jhaveri J."/>
            <person name="Luo Y."/>
            <person name="Martinez D."/>
            <person name="Ngau W.C."/>
            <person name="Otillar B."/>
            <person name="Poliakov A."/>
            <person name="Porter A."/>
            <person name="Szajkowski L."/>
            <person name="Werner G."/>
            <person name="Zhou K."/>
            <person name="Grigoriev I.V."/>
            <person name="Rokhsar D.S."/>
            <person name="Grossman A.R."/>
        </authorList>
    </citation>
    <scope>NUCLEOTIDE SEQUENCE [LARGE SCALE GENOMIC DNA]</scope>
    <source>
        <strain evidence="16">CC-503</strain>
    </source>
</reference>
<dbReference type="InterPro" id="IPR001412">
    <property type="entry name" value="aa-tRNA-synth_I_CS"/>
</dbReference>
<dbReference type="PRINTS" id="PR00985">
    <property type="entry name" value="TRNASYNTHLEU"/>
</dbReference>
<accession>A0A2K3D070</accession>
<dbReference type="FunFam" id="1.10.730.10:FF:000012">
    <property type="entry name" value="Leucine--tRNA ligase"/>
    <property type="match status" value="1"/>
</dbReference>
<feature type="domain" description="Methionyl/Leucyl tRNA synthetase" evidence="13">
    <location>
        <begin position="124"/>
        <end position="256"/>
    </location>
</feature>
<dbReference type="SUPFAM" id="SSF52374">
    <property type="entry name" value="Nucleotidylyl transferase"/>
    <property type="match status" value="1"/>
</dbReference>
<evidence type="ECO:0000256" key="7">
    <source>
        <dbReference type="ARBA" id="ARBA00023146"/>
    </source>
</evidence>
<dbReference type="PANTHER" id="PTHR43740:SF2">
    <property type="entry name" value="LEUCINE--TRNA LIGASE, MITOCHONDRIAL"/>
    <property type="match status" value="1"/>
</dbReference>
<dbReference type="InParanoid" id="A0A2K3D070"/>
<dbReference type="InterPro" id="IPR009080">
    <property type="entry name" value="tRNAsynth_Ia_anticodon-bd"/>
</dbReference>
<evidence type="ECO:0000256" key="2">
    <source>
        <dbReference type="ARBA" id="ARBA00013164"/>
    </source>
</evidence>
<dbReference type="GO" id="GO:0004823">
    <property type="term" value="F:leucine-tRNA ligase activity"/>
    <property type="evidence" value="ECO:0000318"/>
    <property type="project" value="GO_Central"/>
</dbReference>
<protein>
    <recommendedName>
        <fullName evidence="2">leucine--tRNA ligase</fullName>
        <ecNumber evidence="2">6.1.1.4</ecNumber>
    </recommendedName>
    <alternativeName>
        <fullName evidence="8">Leucyl-tRNA synthetase</fullName>
    </alternativeName>
</protein>
<dbReference type="Gene3D" id="3.90.740.10">
    <property type="entry name" value="Valyl/Leucyl/Isoleucyl-tRNA synthetase, editing domain"/>
    <property type="match status" value="1"/>
</dbReference>
<dbReference type="PANTHER" id="PTHR43740">
    <property type="entry name" value="LEUCYL-TRNA SYNTHETASE"/>
    <property type="match status" value="1"/>
</dbReference>
<evidence type="ECO:0000259" key="13">
    <source>
        <dbReference type="Pfam" id="PF09334"/>
    </source>
</evidence>
<dbReference type="FunFam" id="3.40.50.620:FF:000077">
    <property type="entry name" value="Leucine--tRNA ligase"/>
    <property type="match status" value="1"/>
</dbReference>
<evidence type="ECO:0000256" key="4">
    <source>
        <dbReference type="ARBA" id="ARBA00022741"/>
    </source>
</evidence>
<dbReference type="EC" id="6.1.1.4" evidence="2"/>
<dbReference type="GO" id="GO:0048608">
    <property type="term" value="P:reproductive structure development"/>
    <property type="evidence" value="ECO:0007669"/>
    <property type="project" value="UniProtKB-ARBA"/>
</dbReference>
<dbReference type="FunFam" id="3.40.50.620:FF:000056">
    <property type="entry name" value="Leucine--tRNA ligase"/>
    <property type="match status" value="1"/>
</dbReference>
<dbReference type="Pfam" id="PF13603">
    <property type="entry name" value="tRNA-synt_1_2"/>
    <property type="match status" value="1"/>
</dbReference>
<dbReference type="CDD" id="cd07958">
    <property type="entry name" value="Anticodon_Ia_Leu_BEm"/>
    <property type="match status" value="1"/>
</dbReference>
<dbReference type="InterPro" id="IPR002302">
    <property type="entry name" value="Leu-tRNA-ligase"/>
</dbReference>
<gene>
    <name evidence="15" type="ORF">CHLRE_13g578451v5</name>
</gene>
<dbReference type="Pfam" id="PF09334">
    <property type="entry name" value="tRNA-synt_1g"/>
    <property type="match status" value="1"/>
</dbReference>
<keyword evidence="5 10" id="KW-0067">ATP-binding</keyword>
<dbReference type="FunFam" id="1.10.730.10:FF:000011">
    <property type="entry name" value="Leucine--tRNA ligase chloroplastic/mitochondrial"/>
    <property type="match status" value="1"/>
</dbReference>
<dbReference type="FunCoup" id="A0A2K3D070">
    <property type="interactions" value="1851"/>
</dbReference>
<dbReference type="InterPro" id="IPR025709">
    <property type="entry name" value="Leu_tRNA-synth_edit"/>
</dbReference>
<dbReference type="STRING" id="3055.A0A2K3D070"/>
<feature type="domain" description="Leucyl-tRNA synthetase editing" evidence="14">
    <location>
        <begin position="305"/>
        <end position="497"/>
    </location>
</feature>
<name>A0A2K3D070_CHLRE</name>
<proteinExistence type="inferred from homology"/>
<dbReference type="GO" id="GO:0005524">
    <property type="term" value="F:ATP binding"/>
    <property type="evidence" value="ECO:0007669"/>
    <property type="project" value="UniProtKB-KW"/>
</dbReference>
<comment type="catalytic activity">
    <reaction evidence="9">
        <text>tRNA(Leu) + L-leucine + ATP = L-leucyl-tRNA(Leu) + AMP + diphosphate</text>
        <dbReference type="Rhea" id="RHEA:11688"/>
        <dbReference type="Rhea" id="RHEA-COMP:9613"/>
        <dbReference type="Rhea" id="RHEA-COMP:9622"/>
        <dbReference type="ChEBI" id="CHEBI:30616"/>
        <dbReference type="ChEBI" id="CHEBI:33019"/>
        <dbReference type="ChEBI" id="CHEBI:57427"/>
        <dbReference type="ChEBI" id="CHEBI:78442"/>
        <dbReference type="ChEBI" id="CHEBI:78494"/>
        <dbReference type="ChEBI" id="CHEBI:456215"/>
        <dbReference type="EC" id="6.1.1.4"/>
    </reaction>
</comment>
<evidence type="ECO:0000313" key="15">
    <source>
        <dbReference type="EMBL" id="PNW73926.1"/>
    </source>
</evidence>
<dbReference type="HAMAP" id="MF_00049_B">
    <property type="entry name" value="Leu_tRNA_synth_B"/>
    <property type="match status" value="1"/>
</dbReference>
<dbReference type="EMBL" id="CM008974">
    <property type="protein sequence ID" value="PNW73926.1"/>
    <property type="molecule type" value="Genomic_DNA"/>
</dbReference>
<dbReference type="SUPFAM" id="SSF50677">
    <property type="entry name" value="ValRS/IleRS/LeuRS editing domain"/>
    <property type="match status" value="1"/>
</dbReference>
<dbReference type="PaxDb" id="3055-EDP09046"/>
<evidence type="ECO:0000256" key="6">
    <source>
        <dbReference type="ARBA" id="ARBA00022917"/>
    </source>
</evidence>
<dbReference type="SUPFAM" id="SSF47323">
    <property type="entry name" value="Anticodon-binding domain of a subclass of class I aminoacyl-tRNA synthetases"/>
    <property type="match status" value="1"/>
</dbReference>
<evidence type="ECO:0000256" key="10">
    <source>
        <dbReference type="RuleBase" id="RU363035"/>
    </source>
</evidence>
<dbReference type="Gene3D" id="1.10.730.10">
    <property type="entry name" value="Isoleucyl-tRNA Synthetase, Domain 1"/>
    <property type="match status" value="1"/>
</dbReference>
<dbReference type="GO" id="GO:0005739">
    <property type="term" value="C:mitochondrion"/>
    <property type="evidence" value="ECO:0007669"/>
    <property type="project" value="UniProtKB-ARBA"/>
</dbReference>
<dbReference type="GO" id="GO:0006429">
    <property type="term" value="P:leucyl-tRNA aminoacylation"/>
    <property type="evidence" value="ECO:0000318"/>
    <property type="project" value="GO_Central"/>
</dbReference>
<dbReference type="GeneID" id="5719277"/>
<dbReference type="KEGG" id="cre:CHLRE_13g578451v5"/>
<feature type="domain" description="Methionyl/Valyl/Leucyl/Isoleucyl-tRNA synthetase anticodon-binding" evidence="12">
    <location>
        <begin position="807"/>
        <end position="919"/>
    </location>
</feature>
<dbReference type="GO" id="GO:0005829">
    <property type="term" value="C:cytosol"/>
    <property type="evidence" value="ECO:0000318"/>
    <property type="project" value="GO_Central"/>
</dbReference>
<comment type="similarity">
    <text evidence="1 10">Belongs to the class-I aminoacyl-tRNA synthetase family.</text>
</comment>
<evidence type="ECO:0000256" key="9">
    <source>
        <dbReference type="ARBA" id="ARBA00047469"/>
    </source>
</evidence>
<dbReference type="Gene3D" id="3.40.50.620">
    <property type="entry name" value="HUPs"/>
    <property type="match status" value="2"/>
</dbReference>
<evidence type="ECO:0000259" key="14">
    <source>
        <dbReference type="Pfam" id="PF13603"/>
    </source>
</evidence>
<dbReference type="NCBIfam" id="TIGR00396">
    <property type="entry name" value="leuS_bact"/>
    <property type="match status" value="1"/>
</dbReference>
<dbReference type="RefSeq" id="XP_042917481.1">
    <property type="nucleotide sequence ID" value="XM_043069506.1"/>
</dbReference>
<keyword evidence="7 10" id="KW-0030">Aminoacyl-tRNA synthetase</keyword>
<dbReference type="GO" id="GO:0002161">
    <property type="term" value="F:aminoacyl-tRNA deacylase activity"/>
    <property type="evidence" value="ECO:0007669"/>
    <property type="project" value="InterPro"/>
</dbReference>
<sequence>MSARLVAEASCSTSSSRLAIKPGSTPLLRPCTLRCKAFSSSSTRVSSPVSAAIPSRRVIRPLKAVETVDAPSAASTGATPSAPPQAYPFTEIEAKWQAYWEQNQTFRTPDQVDTSKPKYYVLDMFPYPSGAGLHVGHPEGYTATDILARFKRMTGHNVLHPMGWDAFGLPAEQYAIQTGTHPAVTTARNVDRFRQQLKALGFSYDWGREISTTDPEYYRWTQWIFLKLYERGLAYQAEVPVNWCPALGTVLANEEVIDGLSERGGHPVVRMPMKQWMLRITAYADRLLDDLEGLDWPDSIKDMQRNWIGRSEGAEVQFDLAAGPGAALPSGSCLRVFTTRPDTLFGATYLVVAPEHPLVQQLATPEQSAAVTAYVEAASRKSDLERTELQKDKTGVPTGSFAVNPVTGERLPVWVADYVLGSYGSGAIMAVPGHDTRDHEFASRFGLPVKQVVAPAAGGEVALPFTEPGVAVNSAGAQLSIDGLASAAAKAAVIDWLQAQGRGAKQVNYKLRDWLFARQRYWGEPFPLVYPQGSDEAVPVPESSLPLTLPETDNFKPSGTPESPLAAITDWVNTVDPRDGVTPARRETSTMPQWAGSCWYYLRYISPRCHEALVDREAEKYWMPVDLYVGGAEHAVLHLLYARFWHKVLYDLGVVSTVEPFGRLVSQGMILGEVEYTAWRRQQADGAEQADAGWAEEGAPGAVPVKLTDAEVDKRGDGYVLKADPSVKVSARAHKMSKSRGNVINPDDVVDQFGADSLRLYEMFMGPLRDTKVWSTRGVEGVHRFLARAWRVFEGGVTDEEPTKEQLRLLHQTIKKVSTETEEMRFNTAIAAMMEFVNGVTKSWTNRPRKALEPFILLLSPYAPHIAEELWARCGHTASLAYEAWPQADESLLVVDTINLPVQVNGKTRGTVEVAAAASQDDALAAALANGNVAKHAGGKEIKKIIYVPGKILNLIVPGK</sequence>
<keyword evidence="16" id="KW-1185">Reference proteome</keyword>
<evidence type="ECO:0000256" key="3">
    <source>
        <dbReference type="ARBA" id="ARBA00022598"/>
    </source>
</evidence>
<dbReference type="InterPro" id="IPR015413">
    <property type="entry name" value="Methionyl/Leucyl_tRNA_Synth"/>
</dbReference>
<organism evidence="15 16">
    <name type="scientific">Chlamydomonas reinhardtii</name>
    <name type="common">Chlamydomonas smithii</name>
    <dbReference type="NCBI Taxonomy" id="3055"/>
    <lineage>
        <taxon>Eukaryota</taxon>
        <taxon>Viridiplantae</taxon>
        <taxon>Chlorophyta</taxon>
        <taxon>core chlorophytes</taxon>
        <taxon>Chlorophyceae</taxon>
        <taxon>CS clade</taxon>
        <taxon>Chlamydomonadales</taxon>
        <taxon>Chlamydomonadaceae</taxon>
        <taxon>Chlamydomonas</taxon>
    </lineage>
</organism>
<evidence type="ECO:0000256" key="8">
    <source>
        <dbReference type="ARBA" id="ARBA00030520"/>
    </source>
</evidence>
<dbReference type="InterPro" id="IPR009008">
    <property type="entry name" value="Val/Leu/Ile-tRNA-synth_edit"/>
</dbReference>
<dbReference type="Gramene" id="PNW73926">
    <property type="protein sequence ID" value="PNW73926"/>
    <property type="gene ID" value="CHLRE_13g578451v5"/>
</dbReference>
<dbReference type="Pfam" id="PF08264">
    <property type="entry name" value="Anticodon_1"/>
    <property type="match status" value="1"/>
</dbReference>
<dbReference type="CDD" id="cd00812">
    <property type="entry name" value="LeuRS_core"/>
    <property type="match status" value="1"/>
</dbReference>
<dbReference type="Proteomes" id="UP000006906">
    <property type="component" value="Chromosome 13"/>
</dbReference>
<evidence type="ECO:0000256" key="1">
    <source>
        <dbReference type="ARBA" id="ARBA00005594"/>
    </source>
</evidence>
<dbReference type="FunFam" id="3.90.740.10:FF:000049">
    <property type="entry name" value="Os01g0120300 protein"/>
    <property type="match status" value="1"/>
</dbReference>
<dbReference type="PROSITE" id="PS00178">
    <property type="entry name" value="AA_TRNA_LIGASE_I"/>
    <property type="match status" value="1"/>
</dbReference>
<keyword evidence="4 10" id="KW-0547">Nucleotide-binding</keyword>
<dbReference type="AlphaFoldDB" id="A0A2K3D070"/>
<dbReference type="OrthoDB" id="15954at2759"/>
<dbReference type="GO" id="GO:0009791">
    <property type="term" value="P:post-embryonic development"/>
    <property type="evidence" value="ECO:0007669"/>
    <property type="project" value="UniProtKB-ARBA"/>
</dbReference>
<dbReference type="InterPro" id="IPR014729">
    <property type="entry name" value="Rossmann-like_a/b/a_fold"/>
</dbReference>
<evidence type="ECO:0000256" key="5">
    <source>
        <dbReference type="ARBA" id="ARBA00022840"/>
    </source>
</evidence>
<feature type="domain" description="Aminoacyl-tRNA synthetase class Ia" evidence="11">
    <location>
        <begin position="732"/>
        <end position="765"/>
    </location>
</feature>
<keyword evidence="6 10" id="KW-0648">Protein biosynthesis</keyword>
<keyword evidence="3 10" id="KW-0436">Ligase</keyword>
<dbReference type="Pfam" id="PF00133">
    <property type="entry name" value="tRNA-synt_1"/>
    <property type="match status" value="1"/>
</dbReference>
<dbReference type="InterPro" id="IPR002300">
    <property type="entry name" value="aa-tRNA-synth_Ia"/>
</dbReference>
<evidence type="ECO:0000313" key="16">
    <source>
        <dbReference type="Proteomes" id="UP000006906"/>
    </source>
</evidence>
<dbReference type="ExpressionAtlas" id="A0A2K3D070">
    <property type="expression patterns" value="baseline and differential"/>
</dbReference>
<evidence type="ECO:0000259" key="12">
    <source>
        <dbReference type="Pfam" id="PF08264"/>
    </source>
</evidence>
<dbReference type="InterPro" id="IPR013155">
    <property type="entry name" value="M/V/L/I-tRNA-synth_anticd-bd"/>
</dbReference>
<evidence type="ECO:0000259" key="11">
    <source>
        <dbReference type="Pfam" id="PF00133"/>
    </source>
</evidence>